<reference evidence="1 2" key="1">
    <citation type="submission" date="2020-05" db="EMBL/GenBank/DDBJ databases">
        <title>Isolation and characterization of methanoarchaea from a cold seep at offshore SW Taiwan.</title>
        <authorList>
            <person name="Chen Y.-W."/>
            <person name="Chen S.-C."/>
            <person name="Lai M.-C."/>
        </authorList>
    </citation>
    <scope>NUCLEOTIDE SEQUENCE [LARGE SCALE GENOMIC DNA]</scope>
    <source>
        <strain evidence="1 2">YWC-01</strain>
    </source>
</reference>
<dbReference type="RefSeq" id="WP_317296278.1">
    <property type="nucleotide sequence ID" value="NZ_JABFFQ010000005.1"/>
</dbReference>
<keyword evidence="2" id="KW-1185">Reference proteome</keyword>
<name>A0ABU3Z373_9EURY</name>
<evidence type="ECO:0000313" key="2">
    <source>
        <dbReference type="Proteomes" id="UP001273768"/>
    </source>
</evidence>
<dbReference type="EMBL" id="JABFFQ010000005">
    <property type="protein sequence ID" value="MDV4343089.1"/>
    <property type="molecule type" value="Genomic_DNA"/>
</dbReference>
<proteinExistence type="predicted"/>
<dbReference type="Proteomes" id="UP001273768">
    <property type="component" value="Unassembled WGS sequence"/>
</dbReference>
<gene>
    <name evidence="1" type="ORF">HL657_07900</name>
</gene>
<protein>
    <submittedName>
        <fullName evidence="1">Uncharacterized protein</fullName>
    </submittedName>
</protein>
<organism evidence="1 2">
    <name type="scientific">Methanoculleus nereidis</name>
    <dbReference type="NCBI Taxonomy" id="2735141"/>
    <lineage>
        <taxon>Archaea</taxon>
        <taxon>Methanobacteriati</taxon>
        <taxon>Methanobacteriota</taxon>
        <taxon>Stenosarchaea group</taxon>
        <taxon>Methanomicrobia</taxon>
        <taxon>Methanomicrobiales</taxon>
        <taxon>Methanomicrobiaceae</taxon>
        <taxon>Methanoculleus</taxon>
    </lineage>
</organism>
<comment type="caution">
    <text evidence="1">The sequence shown here is derived from an EMBL/GenBank/DDBJ whole genome shotgun (WGS) entry which is preliminary data.</text>
</comment>
<evidence type="ECO:0000313" key="1">
    <source>
        <dbReference type="EMBL" id="MDV4343089.1"/>
    </source>
</evidence>
<accession>A0ABU3Z373</accession>
<sequence>MTSEILILNREAVALAADSAATLTGEKIFSSANKIFRLRKDLPVGLMIYSRADFLGIPWETVIGLYRKKDNGAVSPNLEDYGNRFIEFLSTIVTPEIETNYIQCQIGSVLGDIYHEIAYTLEYIERSYPLDDEDRRKIVGETIDRHYNLWDLDSIKMPQIDEEEIQYLSDNYSDFIDDTINRTYNDLPTYTDSQEKLKAIAISILTKFPKCFLHPGASGLVIAGFGDAQIYPSFCSHLIVGYLNGKLICIPQQTDGIDQQKLSGIIPFAQQEMVCTFMEGIDPAYLNALTQFHHNMFMGFPKIVYDHVKQRLLEEKIVPDIDPKIEGEILERLHEVGQEEYEAAERYFEQYRYLNHSSRVMGVVSHLPKDELAAMAETLINLTSFKKKVTMDAQTVGGPIDVAIISKKDGFVWIKRKHYFDRELNPHYFEK</sequence>